<dbReference type="PANTHER" id="PTHR15681">
    <property type="entry name" value="MAD2L1-BINDING PROTEIN"/>
    <property type="match status" value="1"/>
</dbReference>
<dbReference type="AlphaFoldDB" id="A0A1B6FPZ9"/>
<dbReference type="PANTHER" id="PTHR15681:SF1">
    <property type="entry name" value="MAD2L1-BINDING PROTEIN"/>
    <property type="match status" value="1"/>
</dbReference>
<evidence type="ECO:0000313" key="1">
    <source>
        <dbReference type="EMBL" id="JAS52276.1"/>
    </source>
</evidence>
<dbReference type="GO" id="GO:0007096">
    <property type="term" value="P:regulation of exit from mitosis"/>
    <property type="evidence" value="ECO:0007669"/>
    <property type="project" value="InterPro"/>
</dbReference>
<reference evidence="1" key="1">
    <citation type="submission" date="2015-11" db="EMBL/GenBank/DDBJ databases">
        <title>De novo transcriptome assembly of four potential Pierce s Disease insect vectors from Arizona vineyards.</title>
        <authorList>
            <person name="Tassone E.E."/>
        </authorList>
    </citation>
    <scope>NUCLEOTIDE SEQUENCE</scope>
</reference>
<dbReference type="Gene3D" id="3.30.900.20">
    <property type="match status" value="1"/>
</dbReference>
<sequence length="289" mass="33591">MNKKEKIVPLMVELTDIITPKSCSSYIAELIKYIVFNKQQIPYPYERLKLFVMKRRERQKLIELHNKSENNDASLRVSFVMEKYYKKVEEAFEILDNVFKCIEHELTKSSEHLLEEVVLLFGATPLSPKDVYRIKIPSLTYGHSENQHLYKRQIGNLFRNIILSDDVNARLQRNVGLTNMFVMVKLRKGGNADSQWLLPRDCYQLSQRAQQVCFTLESTAARPCTCTQSELLSDNLAALELNSDNSSPGTDPDDQCVWYQMQRTLKGFRDCKSQGKSITDLWYKHSFLS</sequence>
<name>A0A1B6FPZ9_9HEMI</name>
<dbReference type="EMBL" id="GECZ01017493">
    <property type="protein sequence ID" value="JAS52276.1"/>
    <property type="molecule type" value="Transcribed_RNA"/>
</dbReference>
<organism evidence="1">
    <name type="scientific">Cuerna arida</name>
    <dbReference type="NCBI Taxonomy" id="1464854"/>
    <lineage>
        <taxon>Eukaryota</taxon>
        <taxon>Metazoa</taxon>
        <taxon>Ecdysozoa</taxon>
        <taxon>Arthropoda</taxon>
        <taxon>Hexapoda</taxon>
        <taxon>Insecta</taxon>
        <taxon>Pterygota</taxon>
        <taxon>Neoptera</taxon>
        <taxon>Paraneoptera</taxon>
        <taxon>Hemiptera</taxon>
        <taxon>Auchenorrhyncha</taxon>
        <taxon>Membracoidea</taxon>
        <taxon>Cicadellidae</taxon>
        <taxon>Cicadellinae</taxon>
        <taxon>Proconiini</taxon>
        <taxon>Cuerna</taxon>
    </lineage>
</organism>
<proteinExistence type="predicted"/>
<dbReference type="InterPro" id="IPR009511">
    <property type="entry name" value="MAD1/Cdc20-bound-Mad2-bd"/>
</dbReference>
<dbReference type="GO" id="GO:0005634">
    <property type="term" value="C:nucleus"/>
    <property type="evidence" value="ECO:0007669"/>
    <property type="project" value="InterPro"/>
</dbReference>
<dbReference type="Pfam" id="PF06581">
    <property type="entry name" value="p31comet"/>
    <property type="match status" value="1"/>
</dbReference>
<dbReference type="InterPro" id="IPR053729">
    <property type="entry name" value="MAD2L1BP_domain_sf"/>
</dbReference>
<accession>A0A1B6FPZ9</accession>
<protein>
    <submittedName>
        <fullName evidence="1">Uncharacterized protein</fullName>
    </submittedName>
</protein>
<gene>
    <name evidence="1" type="ORF">g.11966</name>
</gene>